<evidence type="ECO:0000256" key="5">
    <source>
        <dbReference type="ARBA" id="ARBA00022679"/>
    </source>
</evidence>
<evidence type="ECO:0000256" key="4">
    <source>
        <dbReference type="ARBA" id="ARBA00012458"/>
    </source>
</evidence>
<dbReference type="PROSITE" id="PS50972">
    <property type="entry name" value="PTERIN_BINDING"/>
    <property type="match status" value="1"/>
</dbReference>
<keyword evidence="11" id="KW-1185">Reference proteome</keyword>
<feature type="domain" description="Pterin-binding" evidence="9">
    <location>
        <begin position="1"/>
        <end position="246"/>
    </location>
</feature>
<evidence type="ECO:0000256" key="6">
    <source>
        <dbReference type="ARBA" id="ARBA00022723"/>
    </source>
</evidence>
<dbReference type="Proteomes" id="UP000245263">
    <property type="component" value="Chromosome 1"/>
</dbReference>
<keyword evidence="8" id="KW-0289">Folate biosynthesis</keyword>
<dbReference type="EC" id="2.5.1.15" evidence="4"/>
<evidence type="ECO:0000256" key="1">
    <source>
        <dbReference type="ARBA" id="ARBA00000012"/>
    </source>
</evidence>
<dbReference type="EMBL" id="AP025028">
    <property type="protein sequence ID" value="BDA80456.1"/>
    <property type="molecule type" value="Genomic_DNA"/>
</dbReference>
<protein>
    <recommendedName>
        <fullName evidence="4">dihydropteroate synthase</fullName>
        <ecNumber evidence="4">2.5.1.15</ecNumber>
    </recommendedName>
</protein>
<keyword evidence="6" id="KW-0479">Metal-binding</keyword>
<dbReference type="InterPro" id="IPR045031">
    <property type="entry name" value="DHP_synth-like"/>
</dbReference>
<dbReference type="PANTHER" id="PTHR20941">
    <property type="entry name" value="FOLATE SYNTHESIS PROTEINS"/>
    <property type="match status" value="1"/>
</dbReference>
<evidence type="ECO:0000259" key="9">
    <source>
        <dbReference type="PROSITE" id="PS50972"/>
    </source>
</evidence>
<dbReference type="PANTHER" id="PTHR20941:SF1">
    <property type="entry name" value="FOLIC ACID SYNTHESIS PROTEIN FOL1"/>
    <property type="match status" value="1"/>
</dbReference>
<comment type="pathway">
    <text evidence="3">Cofactor biosynthesis; tetrahydrofolate biosynthesis; 7,8-dihydrofolate from 2-amino-4-hydroxy-6-hydroxymethyl-7,8-dihydropteridine diphosphate and 4-aminobenzoate: step 1/2.</text>
</comment>
<comment type="cofactor">
    <cofactor evidence="2">
        <name>Mg(2+)</name>
        <dbReference type="ChEBI" id="CHEBI:18420"/>
    </cofactor>
</comment>
<organism evidence="10 11">
    <name type="scientific">Leptospira kobayashii</name>
    <dbReference type="NCBI Taxonomy" id="1917830"/>
    <lineage>
        <taxon>Bacteria</taxon>
        <taxon>Pseudomonadati</taxon>
        <taxon>Spirochaetota</taxon>
        <taxon>Spirochaetia</taxon>
        <taxon>Leptospirales</taxon>
        <taxon>Leptospiraceae</taxon>
        <taxon>Leptospira</taxon>
    </lineage>
</organism>
<evidence type="ECO:0000256" key="8">
    <source>
        <dbReference type="ARBA" id="ARBA00022909"/>
    </source>
</evidence>
<evidence type="ECO:0000256" key="7">
    <source>
        <dbReference type="ARBA" id="ARBA00022842"/>
    </source>
</evidence>
<keyword evidence="5" id="KW-0808">Transferase</keyword>
<evidence type="ECO:0000313" key="10">
    <source>
        <dbReference type="EMBL" id="BDA80456.1"/>
    </source>
</evidence>
<accession>A0ABN6KKJ9</accession>
<dbReference type="Pfam" id="PF00809">
    <property type="entry name" value="Pterin_bind"/>
    <property type="match status" value="1"/>
</dbReference>
<dbReference type="InterPro" id="IPR006390">
    <property type="entry name" value="DHP_synth_dom"/>
</dbReference>
<dbReference type="Gene3D" id="3.20.20.20">
    <property type="entry name" value="Dihydropteroate synthase-like"/>
    <property type="match status" value="1"/>
</dbReference>
<comment type="catalytic activity">
    <reaction evidence="1">
        <text>(7,8-dihydropterin-6-yl)methyl diphosphate + 4-aminobenzoate = 7,8-dihydropteroate + diphosphate</text>
        <dbReference type="Rhea" id="RHEA:19949"/>
        <dbReference type="ChEBI" id="CHEBI:17836"/>
        <dbReference type="ChEBI" id="CHEBI:17839"/>
        <dbReference type="ChEBI" id="CHEBI:33019"/>
        <dbReference type="ChEBI" id="CHEBI:72950"/>
        <dbReference type="EC" id="2.5.1.15"/>
    </reaction>
</comment>
<dbReference type="InterPro" id="IPR011005">
    <property type="entry name" value="Dihydropteroate_synth-like_sf"/>
</dbReference>
<evidence type="ECO:0000313" key="11">
    <source>
        <dbReference type="Proteomes" id="UP000245263"/>
    </source>
</evidence>
<evidence type="ECO:0000256" key="3">
    <source>
        <dbReference type="ARBA" id="ARBA00004763"/>
    </source>
</evidence>
<proteinExistence type="predicted"/>
<gene>
    <name evidence="10" type="primary">folP</name>
    <name evidence="10" type="ORF">LPTSP3_g33860</name>
</gene>
<reference evidence="10 11" key="1">
    <citation type="submission" date="2021-08" db="EMBL/GenBank/DDBJ databases">
        <title>Complete genome sequence of Leptospira kobayashii strain E30.</title>
        <authorList>
            <person name="Nakao R."/>
            <person name="Nakamura S."/>
            <person name="Masuzawa T."/>
            <person name="Koizumi N."/>
        </authorList>
    </citation>
    <scope>NUCLEOTIDE SEQUENCE [LARGE SCALE GENOMIC DNA]</scope>
    <source>
        <strain evidence="10 11">E30</strain>
    </source>
</reference>
<dbReference type="NCBIfam" id="TIGR01496">
    <property type="entry name" value="DHPS"/>
    <property type="match status" value="1"/>
</dbReference>
<name>A0ABN6KKJ9_9LEPT</name>
<sequence>MFLDPKSAKEQGQKLRNDGADYLDISGQSSNVKSALVSEELEWERIEPTLRHFISLGIPTSVDSFRPNVQAKALEAGTQVLNDITGFTHPDARSLFKDPFLSQSQAKLIVMHSHTLGIAKEKSELTPENVVPTILNFFRDRKSELTSWGIAEERIYFDPGMGFFLGEDPELSFTVLRNIDRILSEFPRLMLGVSRKSFLGNVLGGLPPKEREMPTFATEIYLLQKKVPMIRTHDVLKLTQAKKILSLLGK</sequence>
<keyword evidence="7" id="KW-0460">Magnesium</keyword>
<dbReference type="InterPro" id="IPR000489">
    <property type="entry name" value="Pterin-binding_dom"/>
</dbReference>
<dbReference type="SUPFAM" id="SSF51717">
    <property type="entry name" value="Dihydropteroate synthetase-like"/>
    <property type="match status" value="1"/>
</dbReference>
<evidence type="ECO:0000256" key="2">
    <source>
        <dbReference type="ARBA" id="ARBA00001946"/>
    </source>
</evidence>